<dbReference type="KEGG" id="fmu:J7337_009977"/>
<name>A0A9P8IMR6_9HYPO</name>
<evidence type="ECO:0000313" key="3">
    <source>
        <dbReference type="Proteomes" id="UP000827133"/>
    </source>
</evidence>
<accession>A0A9P8IMR6</accession>
<dbReference type="Proteomes" id="UP000827133">
    <property type="component" value="Unassembled WGS sequence"/>
</dbReference>
<dbReference type="AlphaFoldDB" id="A0A9P8IMR6"/>
<evidence type="ECO:0000313" key="2">
    <source>
        <dbReference type="EMBL" id="KAG9499162.1"/>
    </source>
</evidence>
<keyword evidence="3" id="KW-1185">Reference proteome</keyword>
<gene>
    <name evidence="2" type="ORF">J7337_009977</name>
</gene>
<comment type="caution">
    <text evidence="2">The sequence shown here is derived from an EMBL/GenBank/DDBJ whole genome shotgun (WGS) entry which is preliminary data.</text>
</comment>
<sequence length="124" mass="13231">MRLRALKPEGQKVLGIVEWRCLSRRDERTVEMGSDGDEIVKWEYYVAFSPNPKDVARGRRGRGYVVDRCGVDLGRCVQDQDSAGGGDAEGDDDVAAGSGRNPDSGSGSDSNSGSGDSGYVLAET</sequence>
<reference evidence="2" key="1">
    <citation type="journal article" date="2021" name="Mol. Plant Microbe Interact.">
        <title>Telomere to telomere genome assembly of Fusarium musae F31, causal agent of crown rot disease of banana.</title>
        <authorList>
            <person name="Degradi L."/>
            <person name="Tava V."/>
            <person name="Kunova A."/>
            <person name="Cortesi P."/>
            <person name="Saracchi M."/>
            <person name="Pasquali M."/>
        </authorList>
    </citation>
    <scope>NUCLEOTIDE SEQUENCE</scope>
    <source>
        <strain evidence="2">F31</strain>
    </source>
</reference>
<proteinExistence type="predicted"/>
<evidence type="ECO:0000256" key="1">
    <source>
        <dbReference type="SAM" id="MobiDB-lite"/>
    </source>
</evidence>
<organism evidence="2 3">
    <name type="scientific">Fusarium musae</name>
    <dbReference type="NCBI Taxonomy" id="1042133"/>
    <lineage>
        <taxon>Eukaryota</taxon>
        <taxon>Fungi</taxon>
        <taxon>Dikarya</taxon>
        <taxon>Ascomycota</taxon>
        <taxon>Pezizomycotina</taxon>
        <taxon>Sordariomycetes</taxon>
        <taxon>Hypocreomycetidae</taxon>
        <taxon>Hypocreales</taxon>
        <taxon>Nectriaceae</taxon>
        <taxon>Fusarium</taxon>
    </lineage>
</organism>
<feature type="compositionally biased region" description="Low complexity" evidence="1">
    <location>
        <begin position="95"/>
        <end position="118"/>
    </location>
</feature>
<dbReference type="GeneID" id="68317833"/>
<dbReference type="EMBL" id="JAHBCI010000007">
    <property type="protein sequence ID" value="KAG9499162.1"/>
    <property type="molecule type" value="Genomic_DNA"/>
</dbReference>
<protein>
    <submittedName>
        <fullName evidence="2">Uncharacterized protein</fullName>
    </submittedName>
</protein>
<feature type="region of interest" description="Disordered" evidence="1">
    <location>
        <begin position="77"/>
        <end position="124"/>
    </location>
</feature>
<dbReference type="RefSeq" id="XP_044678162.1">
    <property type="nucleotide sequence ID" value="XM_044827568.1"/>
</dbReference>